<reference evidence="1" key="1">
    <citation type="submission" date="2023-06" db="EMBL/GenBank/DDBJ databases">
        <title>Multi-omics analyses reveal the molecular pathogenesis toolkit of Lasiodiplodia hormozganensis, a cross-kingdom pathogen.</title>
        <authorList>
            <person name="Felix C."/>
            <person name="Meneses R."/>
            <person name="Goncalves M.F.M."/>
            <person name="Tilleman L."/>
            <person name="Duarte A.S."/>
            <person name="Jorrin-Novo J.V."/>
            <person name="Van De Peer Y."/>
            <person name="Deforce D."/>
            <person name="Van Nieuwerburgh F."/>
            <person name="Esteves A.C."/>
            <person name="Alves A."/>
        </authorList>
    </citation>
    <scope>NUCLEOTIDE SEQUENCE</scope>
    <source>
        <strain evidence="1">CBS 339.90</strain>
    </source>
</reference>
<dbReference type="EMBL" id="JAUJDW010000011">
    <property type="protein sequence ID" value="KAK0660233.1"/>
    <property type="molecule type" value="Genomic_DNA"/>
</dbReference>
<accession>A0AA40D4G0</accession>
<evidence type="ECO:0000313" key="2">
    <source>
        <dbReference type="Proteomes" id="UP001175001"/>
    </source>
</evidence>
<sequence length="646" mass="71770">MLESTLLTHNDILHVAKLIHNYFRKLEKTRRSEAMPVLFEFTDRVIEDLRTGAVPPHHAANLHLLSFLKEAGHFDRAMKFWEWLKQKSNDFVDAAVYGAAIELLTTQGKADLAELEAVYAEGLRRFPGNFAQYHLSPEAMVPDRGQPVEIKGLPTSLLQGITSARIERGDWRNAYLGFDTALRLFPTQVPERFFEMFVYKRPLAESYTVFAMACRSGVSLRPEILTALLKKLVGIQPRAPVEDRILAIKGMLNAIHVYAGVGGSVTCHHVSVLVKGFEDLLPKAPQGNPASEAVNRLVGNTARETVLTLSQAGVPLTSSTVASMAGLAGKARLPELLGRTIQDMTSAGIEPNEVAHRAMVLAAGQIKHLELLELSWKRLVEAAEASGTQLDVVDWKALARASVSAGHVRFLREQTTSLSHTMTDDIRHSIECEVTEEQTGETSKRSRRTQEFRGVEFTEADNALVNTAIPEIKSQVKSTAALMKSDKLLNFYEHAPAMSLVARPAIGSETALRTVYDELTTDPRLPATNQPLRPAKKSAFGYPLDALRYANWRSINELLLDAEAHEAERQRRMEEAMKGSGDSTGLEPSIRRFLHLKLSPHGFRRDRSGIAAEDDAAHASDEIGRVRREIHRLRALQDQPRFALDP</sequence>
<protein>
    <recommendedName>
        <fullName evidence="3">Pentatricopeptide repeat-containing protein</fullName>
    </recommendedName>
</protein>
<dbReference type="Proteomes" id="UP001175001">
    <property type="component" value="Unassembled WGS sequence"/>
</dbReference>
<name>A0AA40D4G0_9PEZI</name>
<evidence type="ECO:0000313" key="1">
    <source>
        <dbReference type="EMBL" id="KAK0660233.1"/>
    </source>
</evidence>
<comment type="caution">
    <text evidence="1">The sequence shown here is derived from an EMBL/GenBank/DDBJ whole genome shotgun (WGS) entry which is preliminary data.</text>
</comment>
<dbReference type="Gene3D" id="1.25.40.10">
    <property type="entry name" value="Tetratricopeptide repeat domain"/>
    <property type="match status" value="1"/>
</dbReference>
<keyword evidence="2" id="KW-1185">Reference proteome</keyword>
<organism evidence="1 2">
    <name type="scientific">Lasiodiplodia hormozganensis</name>
    <dbReference type="NCBI Taxonomy" id="869390"/>
    <lineage>
        <taxon>Eukaryota</taxon>
        <taxon>Fungi</taxon>
        <taxon>Dikarya</taxon>
        <taxon>Ascomycota</taxon>
        <taxon>Pezizomycotina</taxon>
        <taxon>Dothideomycetes</taxon>
        <taxon>Dothideomycetes incertae sedis</taxon>
        <taxon>Botryosphaeriales</taxon>
        <taxon>Botryosphaeriaceae</taxon>
        <taxon>Lasiodiplodia</taxon>
    </lineage>
</organism>
<gene>
    <name evidence="1" type="ORF">DIS24_g3490</name>
</gene>
<proteinExistence type="predicted"/>
<evidence type="ECO:0008006" key="3">
    <source>
        <dbReference type="Google" id="ProtNLM"/>
    </source>
</evidence>
<dbReference type="AlphaFoldDB" id="A0AA40D4G0"/>
<dbReference type="InterPro" id="IPR011990">
    <property type="entry name" value="TPR-like_helical_dom_sf"/>
</dbReference>